<reference evidence="1 2" key="1">
    <citation type="journal article" date="2017" name="BMC Genomics">
        <title>Genomic analysis of methanogenic archaea reveals a shift towards energy conservation.</title>
        <authorList>
            <person name="Gilmore S.P."/>
            <person name="Henske J.K."/>
            <person name="Sexton J.A."/>
            <person name="Solomon K.V."/>
            <person name="Seppala S."/>
            <person name="Yoo J.I."/>
            <person name="Huyett L.M."/>
            <person name="Pressman A."/>
            <person name="Cogan J.Z."/>
            <person name="Kivenson V."/>
            <person name="Peng X."/>
            <person name="Tan Y."/>
            <person name="Valentine D.L."/>
            <person name="O'Malley M.A."/>
        </authorList>
    </citation>
    <scope>NUCLEOTIDE SEQUENCE [LARGE SCALE GENOMIC DNA]</scope>
    <source>
        <strain evidence="1 2">MC-15</strain>
    </source>
</reference>
<dbReference type="OrthoDB" id="383742at2157"/>
<keyword evidence="2" id="KW-1185">Reference proteome</keyword>
<dbReference type="RefSeq" id="WP_095643425.1">
    <property type="nucleotide sequence ID" value="NZ_LMVP01000055.1"/>
</dbReference>
<protein>
    <submittedName>
        <fullName evidence="1">Uncharacterized protein</fullName>
    </submittedName>
</protein>
<dbReference type="EMBL" id="LMVP01000055">
    <property type="protein sequence ID" value="PAV13790.1"/>
    <property type="molecule type" value="Genomic_DNA"/>
</dbReference>
<accession>A0A2A2HX16</accession>
<proteinExistence type="predicted"/>
<evidence type="ECO:0000313" key="2">
    <source>
        <dbReference type="Proteomes" id="UP000218164"/>
    </source>
</evidence>
<evidence type="ECO:0000313" key="1">
    <source>
        <dbReference type="EMBL" id="PAV13790.1"/>
    </source>
</evidence>
<organism evidence="1 2">
    <name type="scientific">Methanosarcina spelaei</name>
    <dbReference type="NCBI Taxonomy" id="1036679"/>
    <lineage>
        <taxon>Archaea</taxon>
        <taxon>Methanobacteriati</taxon>
        <taxon>Methanobacteriota</taxon>
        <taxon>Stenosarchaea group</taxon>
        <taxon>Methanomicrobia</taxon>
        <taxon>Methanosarcinales</taxon>
        <taxon>Methanosarcinaceae</taxon>
        <taxon>Methanosarcina</taxon>
    </lineage>
</organism>
<dbReference type="Proteomes" id="UP000218164">
    <property type="component" value="Unassembled WGS sequence"/>
</dbReference>
<name>A0A2A2HX16_9EURY</name>
<gene>
    <name evidence="1" type="ORF">ASJ81_16430</name>
</gene>
<comment type="caution">
    <text evidence="1">The sequence shown here is derived from an EMBL/GenBank/DDBJ whole genome shotgun (WGS) entry which is preliminary data.</text>
</comment>
<dbReference type="AlphaFoldDB" id="A0A2A2HX16"/>
<sequence>MRDDDGVEGRGFSKKRMSICNGLNRGSNFALILKDADLLMILLCERKQIHECNIFKDTNSEKLTDSNVRGLLSRITKSDANN</sequence>